<gene>
    <name evidence="3" type="ORF">RIF29_25507</name>
</gene>
<dbReference type="Proteomes" id="UP001372338">
    <property type="component" value="Unassembled WGS sequence"/>
</dbReference>
<dbReference type="InterPro" id="IPR037056">
    <property type="entry name" value="RNase_H1_N_sf"/>
</dbReference>
<feature type="region of interest" description="Disordered" evidence="1">
    <location>
        <begin position="79"/>
        <end position="102"/>
    </location>
</feature>
<dbReference type="Gene3D" id="3.40.970.10">
    <property type="entry name" value="Ribonuclease H1, N-terminal domain"/>
    <property type="match status" value="1"/>
</dbReference>
<organism evidence="3 4">
    <name type="scientific">Crotalaria pallida</name>
    <name type="common">Smooth rattlebox</name>
    <name type="synonym">Crotalaria striata</name>
    <dbReference type="NCBI Taxonomy" id="3830"/>
    <lineage>
        <taxon>Eukaryota</taxon>
        <taxon>Viridiplantae</taxon>
        <taxon>Streptophyta</taxon>
        <taxon>Embryophyta</taxon>
        <taxon>Tracheophyta</taxon>
        <taxon>Spermatophyta</taxon>
        <taxon>Magnoliopsida</taxon>
        <taxon>eudicotyledons</taxon>
        <taxon>Gunneridae</taxon>
        <taxon>Pentapetalae</taxon>
        <taxon>rosids</taxon>
        <taxon>fabids</taxon>
        <taxon>Fabales</taxon>
        <taxon>Fabaceae</taxon>
        <taxon>Papilionoideae</taxon>
        <taxon>50 kb inversion clade</taxon>
        <taxon>genistoids sensu lato</taxon>
        <taxon>core genistoids</taxon>
        <taxon>Crotalarieae</taxon>
        <taxon>Crotalaria</taxon>
    </lineage>
</organism>
<dbReference type="InterPro" id="IPR011320">
    <property type="entry name" value="RNase_H1_N"/>
</dbReference>
<reference evidence="3 4" key="1">
    <citation type="submission" date="2024-01" db="EMBL/GenBank/DDBJ databases">
        <title>The genomes of 5 underutilized Papilionoideae crops provide insights into root nodulation and disease resistanc.</title>
        <authorList>
            <person name="Yuan L."/>
        </authorList>
    </citation>
    <scope>NUCLEOTIDE SEQUENCE [LARGE SCALE GENOMIC DNA]</scope>
    <source>
        <strain evidence="3">ZHUSHIDOU_FW_LH</strain>
        <tissue evidence="3">Leaf</tissue>
    </source>
</reference>
<dbReference type="AlphaFoldDB" id="A0AAN9ELR0"/>
<sequence>MEERRKGKDVGGDKNEARGYRCKCRFYNVYFDRQPGIYLSWHVCHMQVTGYSRASYEAFDIFEEAKESWDRHVVAHSTGGVPVHGDGGGEASSSSSVVRGSSDGGVDALPNIVNANLEAFLIGLMIDKRVGKLQTHLEKETKK</sequence>
<keyword evidence="4" id="KW-1185">Reference proteome</keyword>
<feature type="compositionally biased region" description="Low complexity" evidence="1">
    <location>
        <begin position="91"/>
        <end position="102"/>
    </location>
</feature>
<name>A0AAN9ELR0_CROPI</name>
<dbReference type="EMBL" id="JAYWIO010000005">
    <property type="protein sequence ID" value="KAK7259892.1"/>
    <property type="molecule type" value="Genomic_DNA"/>
</dbReference>
<evidence type="ECO:0000256" key="1">
    <source>
        <dbReference type="SAM" id="MobiDB-lite"/>
    </source>
</evidence>
<dbReference type="InterPro" id="IPR009027">
    <property type="entry name" value="Ribosomal_bL9/RNase_H1_N"/>
</dbReference>
<accession>A0AAN9ELR0</accession>
<evidence type="ECO:0000313" key="3">
    <source>
        <dbReference type="EMBL" id="KAK7259892.1"/>
    </source>
</evidence>
<proteinExistence type="predicted"/>
<evidence type="ECO:0000313" key="4">
    <source>
        <dbReference type="Proteomes" id="UP001372338"/>
    </source>
</evidence>
<dbReference type="SUPFAM" id="SSF55658">
    <property type="entry name" value="L9 N-domain-like"/>
    <property type="match status" value="1"/>
</dbReference>
<evidence type="ECO:0000259" key="2">
    <source>
        <dbReference type="Pfam" id="PF01693"/>
    </source>
</evidence>
<dbReference type="Pfam" id="PF01693">
    <property type="entry name" value="Cauli_VI"/>
    <property type="match status" value="1"/>
</dbReference>
<feature type="domain" description="Ribonuclease H1 N-terminal" evidence="2">
    <location>
        <begin position="26"/>
        <end position="67"/>
    </location>
</feature>
<protein>
    <recommendedName>
        <fullName evidence="2">Ribonuclease H1 N-terminal domain-containing protein</fullName>
    </recommendedName>
</protein>
<comment type="caution">
    <text evidence="3">The sequence shown here is derived from an EMBL/GenBank/DDBJ whole genome shotgun (WGS) entry which is preliminary data.</text>
</comment>